<evidence type="ECO:0000256" key="1">
    <source>
        <dbReference type="ARBA" id="ARBA00004651"/>
    </source>
</evidence>
<gene>
    <name evidence="7" type="ORF">B0I33_107265</name>
</gene>
<proteinExistence type="predicted"/>
<organism evidence="7 8">
    <name type="scientific">Prauserella shujinwangii</name>
    <dbReference type="NCBI Taxonomy" id="1453103"/>
    <lineage>
        <taxon>Bacteria</taxon>
        <taxon>Bacillati</taxon>
        <taxon>Actinomycetota</taxon>
        <taxon>Actinomycetes</taxon>
        <taxon>Pseudonocardiales</taxon>
        <taxon>Pseudonocardiaceae</taxon>
        <taxon>Prauserella</taxon>
    </lineage>
</organism>
<evidence type="ECO:0000313" key="8">
    <source>
        <dbReference type="Proteomes" id="UP000238362"/>
    </source>
</evidence>
<evidence type="ECO:0000256" key="3">
    <source>
        <dbReference type="ARBA" id="ARBA00022989"/>
    </source>
</evidence>
<keyword evidence="4 5" id="KW-0472">Membrane</keyword>
<protein>
    <submittedName>
        <fullName evidence="7">Cyanate permease</fullName>
    </submittedName>
</protein>
<sequence>MPSSAATPVPTRPEVPGRAYRPRVISAAAVAMALTAPGQTAAVSVFVDPLIRDLGLSRSVVSTAYLLGTLTGAVVMPLLGRLIDRFGPRRVMATVGLCFGAILMLATIAGEAIGLTAAFVGIRVGGQGALTLVATTTVAIYVHQRRGFAVGVSSAIGAAGISLAPVLLERLVTEWGWRTVWIAEGFAVWALVLPAALLLLPRRPTPRTTVAGDDGGSRSRAAPVVDWTLSEALRTGMFWVVAGGVAVCALVTTGLNFHQLSVLGERGLSAAEAAATFVPQTVAGLVATFGLGWLADRFSDRVLIVLTMLVLALATVGAGWLTPGVTAVLYGAALGAAANGLRTLEAVAFPRSFGTAHLGAIRGVVHSVTVGASAFGPLFLALGRDAATSYRPALLAFAAFPVLITVAAVLVRTPPPVPPGRGTAGVHR</sequence>
<keyword evidence="2 5" id="KW-0812">Transmembrane</keyword>
<feature type="transmembrane region" description="Helical" evidence="5">
    <location>
        <begin position="302"/>
        <end position="321"/>
    </location>
</feature>
<feature type="domain" description="Major facilitator superfamily (MFS) profile" evidence="6">
    <location>
        <begin position="24"/>
        <end position="416"/>
    </location>
</feature>
<feature type="transmembrane region" description="Helical" evidence="5">
    <location>
        <begin position="237"/>
        <end position="257"/>
    </location>
</feature>
<feature type="transmembrane region" description="Helical" evidence="5">
    <location>
        <begin position="148"/>
        <end position="168"/>
    </location>
</feature>
<dbReference type="PANTHER" id="PTHR11360:SF308">
    <property type="entry name" value="BLL3089 PROTEIN"/>
    <property type="match status" value="1"/>
</dbReference>
<dbReference type="PANTHER" id="PTHR11360">
    <property type="entry name" value="MONOCARBOXYLATE TRANSPORTER"/>
    <property type="match status" value="1"/>
</dbReference>
<keyword evidence="8" id="KW-1185">Reference proteome</keyword>
<dbReference type="EMBL" id="PVNH01000007">
    <property type="protein sequence ID" value="PRX46688.1"/>
    <property type="molecule type" value="Genomic_DNA"/>
</dbReference>
<dbReference type="Pfam" id="PF07690">
    <property type="entry name" value="MFS_1"/>
    <property type="match status" value="1"/>
</dbReference>
<evidence type="ECO:0000313" key="7">
    <source>
        <dbReference type="EMBL" id="PRX46688.1"/>
    </source>
</evidence>
<feature type="transmembrane region" description="Helical" evidence="5">
    <location>
        <begin position="277"/>
        <end position="295"/>
    </location>
</feature>
<feature type="transmembrane region" description="Helical" evidence="5">
    <location>
        <begin position="393"/>
        <end position="411"/>
    </location>
</feature>
<dbReference type="InterPro" id="IPR036259">
    <property type="entry name" value="MFS_trans_sf"/>
</dbReference>
<name>A0A2T0LSP8_9PSEU</name>
<dbReference type="InterPro" id="IPR020846">
    <property type="entry name" value="MFS_dom"/>
</dbReference>
<feature type="transmembrane region" description="Helical" evidence="5">
    <location>
        <begin position="180"/>
        <end position="200"/>
    </location>
</feature>
<dbReference type="GO" id="GO:0005886">
    <property type="term" value="C:plasma membrane"/>
    <property type="evidence" value="ECO:0007669"/>
    <property type="project" value="UniProtKB-SubCell"/>
</dbReference>
<evidence type="ECO:0000256" key="4">
    <source>
        <dbReference type="ARBA" id="ARBA00023136"/>
    </source>
</evidence>
<feature type="transmembrane region" description="Helical" evidence="5">
    <location>
        <begin position="115"/>
        <end position="141"/>
    </location>
</feature>
<evidence type="ECO:0000256" key="5">
    <source>
        <dbReference type="SAM" id="Phobius"/>
    </source>
</evidence>
<dbReference type="Proteomes" id="UP000238362">
    <property type="component" value="Unassembled WGS sequence"/>
</dbReference>
<feature type="transmembrane region" description="Helical" evidence="5">
    <location>
        <begin position="59"/>
        <end position="79"/>
    </location>
</feature>
<feature type="transmembrane region" description="Helical" evidence="5">
    <location>
        <begin position="360"/>
        <end position="381"/>
    </location>
</feature>
<evidence type="ECO:0000256" key="2">
    <source>
        <dbReference type="ARBA" id="ARBA00022692"/>
    </source>
</evidence>
<dbReference type="PROSITE" id="PS50850">
    <property type="entry name" value="MFS"/>
    <property type="match status" value="1"/>
</dbReference>
<feature type="transmembrane region" description="Helical" evidence="5">
    <location>
        <begin position="91"/>
        <end position="109"/>
    </location>
</feature>
<keyword evidence="3 5" id="KW-1133">Transmembrane helix</keyword>
<feature type="transmembrane region" description="Helical" evidence="5">
    <location>
        <begin position="24"/>
        <end position="47"/>
    </location>
</feature>
<accession>A0A2T0LSP8</accession>
<dbReference type="InterPro" id="IPR050327">
    <property type="entry name" value="Proton-linked_MCT"/>
</dbReference>
<dbReference type="InterPro" id="IPR011701">
    <property type="entry name" value="MFS"/>
</dbReference>
<reference evidence="7 8" key="1">
    <citation type="submission" date="2018-03" db="EMBL/GenBank/DDBJ databases">
        <title>Genomic Encyclopedia of Type Strains, Phase III (KMG-III): the genomes of soil and plant-associated and newly described type strains.</title>
        <authorList>
            <person name="Whitman W."/>
        </authorList>
    </citation>
    <scope>NUCLEOTIDE SEQUENCE [LARGE SCALE GENOMIC DNA]</scope>
    <source>
        <strain evidence="7 8">CGMCC 4.7125</strain>
    </source>
</reference>
<dbReference type="SUPFAM" id="SSF103473">
    <property type="entry name" value="MFS general substrate transporter"/>
    <property type="match status" value="1"/>
</dbReference>
<dbReference type="Gene3D" id="1.20.1250.20">
    <property type="entry name" value="MFS general substrate transporter like domains"/>
    <property type="match status" value="2"/>
</dbReference>
<dbReference type="GO" id="GO:0022857">
    <property type="term" value="F:transmembrane transporter activity"/>
    <property type="evidence" value="ECO:0007669"/>
    <property type="project" value="InterPro"/>
</dbReference>
<comment type="subcellular location">
    <subcellularLocation>
        <location evidence="1">Cell membrane</location>
        <topology evidence="1">Multi-pass membrane protein</topology>
    </subcellularLocation>
</comment>
<dbReference type="AlphaFoldDB" id="A0A2T0LSP8"/>
<comment type="caution">
    <text evidence="7">The sequence shown here is derived from an EMBL/GenBank/DDBJ whole genome shotgun (WGS) entry which is preliminary data.</text>
</comment>
<evidence type="ECO:0000259" key="6">
    <source>
        <dbReference type="PROSITE" id="PS50850"/>
    </source>
</evidence>